<sequence>MAAGVVNTPERTGRAAAAALRHDGLTRLRLVLIGWVVLYHLDLTLRVTDALPWLRPILGVGYLGVDGFFLLSGFALWLGYGSRPPADAAGIGRFFLRRFAKIWPLHGLALLALLAIVVAARAAGATIRDPERFGAVEFVLQLFLVNAWETTDRHAWNYPSWALSVEWAGYLVFPVLLALLLRARTASLFPLSATAVAGLFWLGAGENGLNHTLHLGLVRFGFEFVLGLALGRLATEGRLPRAAVLACTLAVPLGLGLRLDALTVVGLAAVIVALWQRPGAAAARKPDLLLRLGEASFGVYLCWVFIEIALVGVLRVSDPGPAGRVLLMAGGFAANLAAGWLAWRWVEVPAHRWILHRAGPQRARADPSGRPTAR</sequence>
<organism evidence="3 4">
    <name type="scientific">Craurococcus roseus</name>
    <dbReference type="NCBI Taxonomy" id="77585"/>
    <lineage>
        <taxon>Bacteria</taxon>
        <taxon>Pseudomonadati</taxon>
        <taxon>Pseudomonadota</taxon>
        <taxon>Alphaproteobacteria</taxon>
        <taxon>Acetobacterales</taxon>
        <taxon>Acetobacteraceae</taxon>
        <taxon>Craurococcus</taxon>
    </lineage>
</organism>
<keyword evidence="1" id="KW-1133">Transmembrane helix</keyword>
<feature type="transmembrane region" description="Helical" evidence="1">
    <location>
        <begin position="295"/>
        <end position="313"/>
    </location>
</feature>
<keyword evidence="4" id="KW-1185">Reference proteome</keyword>
<protein>
    <recommendedName>
        <fullName evidence="2">Acyltransferase 3 domain-containing protein</fullName>
    </recommendedName>
</protein>
<feature type="transmembrane region" description="Helical" evidence="1">
    <location>
        <begin position="325"/>
        <end position="343"/>
    </location>
</feature>
<proteinExistence type="predicted"/>
<feature type="transmembrane region" description="Helical" evidence="1">
    <location>
        <begin position="57"/>
        <end position="80"/>
    </location>
</feature>
<accession>A0ABP3RBF9</accession>
<feature type="transmembrane region" description="Helical" evidence="1">
    <location>
        <begin position="188"/>
        <end position="205"/>
    </location>
</feature>
<dbReference type="PANTHER" id="PTHR23028">
    <property type="entry name" value="ACETYLTRANSFERASE"/>
    <property type="match status" value="1"/>
</dbReference>
<feature type="transmembrane region" description="Helical" evidence="1">
    <location>
        <begin position="100"/>
        <end position="120"/>
    </location>
</feature>
<feature type="transmembrane region" description="Helical" evidence="1">
    <location>
        <begin position="160"/>
        <end position="181"/>
    </location>
</feature>
<feature type="domain" description="Acyltransferase 3" evidence="2">
    <location>
        <begin position="25"/>
        <end position="343"/>
    </location>
</feature>
<comment type="caution">
    <text evidence="3">The sequence shown here is derived from an EMBL/GenBank/DDBJ whole genome shotgun (WGS) entry which is preliminary data.</text>
</comment>
<dbReference type="RefSeq" id="WP_343898070.1">
    <property type="nucleotide sequence ID" value="NZ_BAAAFZ010000103.1"/>
</dbReference>
<name>A0ABP3RBF9_9PROT</name>
<feature type="transmembrane region" description="Helical" evidence="1">
    <location>
        <begin position="211"/>
        <end position="230"/>
    </location>
</feature>
<evidence type="ECO:0000259" key="2">
    <source>
        <dbReference type="Pfam" id="PF01757"/>
    </source>
</evidence>
<keyword evidence="1" id="KW-0812">Transmembrane</keyword>
<dbReference type="InterPro" id="IPR002656">
    <property type="entry name" value="Acyl_transf_3_dom"/>
</dbReference>
<dbReference type="EMBL" id="BAAAFZ010000103">
    <property type="protein sequence ID" value="GAA0605697.1"/>
    <property type="molecule type" value="Genomic_DNA"/>
</dbReference>
<dbReference type="Proteomes" id="UP001501588">
    <property type="component" value="Unassembled WGS sequence"/>
</dbReference>
<evidence type="ECO:0000313" key="4">
    <source>
        <dbReference type="Proteomes" id="UP001501588"/>
    </source>
</evidence>
<evidence type="ECO:0000313" key="3">
    <source>
        <dbReference type="EMBL" id="GAA0605697.1"/>
    </source>
</evidence>
<reference evidence="4" key="1">
    <citation type="journal article" date="2019" name="Int. J. Syst. Evol. Microbiol.">
        <title>The Global Catalogue of Microorganisms (GCM) 10K type strain sequencing project: providing services to taxonomists for standard genome sequencing and annotation.</title>
        <authorList>
            <consortium name="The Broad Institute Genomics Platform"/>
            <consortium name="The Broad Institute Genome Sequencing Center for Infectious Disease"/>
            <person name="Wu L."/>
            <person name="Ma J."/>
        </authorList>
    </citation>
    <scope>NUCLEOTIDE SEQUENCE [LARGE SCALE GENOMIC DNA]</scope>
    <source>
        <strain evidence="4">JCM 9933</strain>
    </source>
</reference>
<feature type="transmembrane region" description="Helical" evidence="1">
    <location>
        <begin position="242"/>
        <end position="275"/>
    </location>
</feature>
<dbReference type="InterPro" id="IPR050879">
    <property type="entry name" value="Acyltransferase_3"/>
</dbReference>
<dbReference type="Pfam" id="PF01757">
    <property type="entry name" value="Acyl_transf_3"/>
    <property type="match status" value="1"/>
</dbReference>
<evidence type="ECO:0000256" key="1">
    <source>
        <dbReference type="SAM" id="Phobius"/>
    </source>
</evidence>
<keyword evidence="1" id="KW-0472">Membrane</keyword>
<gene>
    <name evidence="3" type="ORF">GCM10009416_48860</name>
</gene>